<feature type="transmembrane region" description="Helical" evidence="6">
    <location>
        <begin position="442"/>
        <end position="463"/>
    </location>
</feature>
<dbReference type="GO" id="GO:0005886">
    <property type="term" value="C:plasma membrane"/>
    <property type="evidence" value="ECO:0007669"/>
    <property type="project" value="TreeGrafter"/>
</dbReference>
<dbReference type="Proteomes" id="UP000756921">
    <property type="component" value="Unassembled WGS sequence"/>
</dbReference>
<feature type="transmembrane region" description="Helical" evidence="6">
    <location>
        <begin position="287"/>
        <end position="315"/>
    </location>
</feature>
<reference evidence="8" key="1">
    <citation type="journal article" date="2020" name="Mol. Plant Microbe Interact.">
        <title>Genome Sequence of the Biocontrol Agent Coniothyrium minitans strain Conio (IMI 134523).</title>
        <authorList>
            <person name="Patel D."/>
            <person name="Shittu T.A."/>
            <person name="Baroncelli R."/>
            <person name="Muthumeenakshi S."/>
            <person name="Osborne T.H."/>
            <person name="Janganan T.K."/>
            <person name="Sreenivasaprasad S."/>
        </authorList>
    </citation>
    <scope>NUCLEOTIDE SEQUENCE</scope>
    <source>
        <strain evidence="8">Conio</strain>
    </source>
</reference>
<proteinExistence type="predicted"/>
<keyword evidence="3 6" id="KW-1133">Transmembrane helix</keyword>
<keyword evidence="2 6" id="KW-0812">Transmembrane</keyword>
<evidence type="ECO:0000256" key="4">
    <source>
        <dbReference type="ARBA" id="ARBA00023136"/>
    </source>
</evidence>
<evidence type="ECO:0000313" key="9">
    <source>
        <dbReference type="Proteomes" id="UP000756921"/>
    </source>
</evidence>
<feature type="compositionally biased region" description="Basic and acidic residues" evidence="5">
    <location>
        <begin position="644"/>
        <end position="665"/>
    </location>
</feature>
<evidence type="ECO:0000256" key="1">
    <source>
        <dbReference type="ARBA" id="ARBA00004141"/>
    </source>
</evidence>
<comment type="subcellular location">
    <subcellularLocation>
        <location evidence="1">Membrane</location>
        <topology evidence="1">Multi-pass membrane protein</topology>
    </subcellularLocation>
</comment>
<feature type="transmembrane region" description="Helical" evidence="6">
    <location>
        <begin position="243"/>
        <end position="266"/>
    </location>
</feature>
<feature type="transmembrane region" description="Helical" evidence="6">
    <location>
        <begin position="217"/>
        <end position="237"/>
    </location>
</feature>
<dbReference type="Pfam" id="PF07690">
    <property type="entry name" value="MFS_1"/>
    <property type="match status" value="1"/>
</dbReference>
<feature type="domain" description="Major facilitator superfamily (MFS) profile" evidence="7">
    <location>
        <begin position="91"/>
        <end position="603"/>
    </location>
</feature>
<dbReference type="GO" id="GO:0022857">
    <property type="term" value="F:transmembrane transporter activity"/>
    <property type="evidence" value="ECO:0007669"/>
    <property type="project" value="InterPro"/>
</dbReference>
<name>A0A9P6GRV7_9PLEO</name>
<sequence length="685" mass="74295">MAYMLYKYIRRRAKESRAKKETFSTADEIHLSPYASPPSAAIDNHPALTNSGAAPTTQSSDITKPYAVEDTVENERLRQEARKLAIRRWKLMAGLVLPNFLAAVDVTIVAPAIPTISSHFSVDHLSGSFNWIVAAYTLTFTTFVPVSGQLADVYGRHGALQWQMFWIMIGSVLCASSVTWGMLLFGRALQGLGAAGILNLTRIILSDGMSLADNSKNNTIFSLINGISYAVGPVIGGYLTSASWRYCFVIPIPIAVVSQILIFVLMRKELKKGRVALNPGDSRRTGYIAGLGYIDWIGMITFIFGIGFIILAVQWGGTSYAWDSPATIVPFVIGGILLIVFFTHEYLLGPGRLMARIFTRQVAIIPSTLFRKKDTTLLMIINFSAGVSLVSAFYFVSYYWQLAEGYPSSKAGTQLLYYTPGLGVGVYLTLAMCNYWPKQTFYPLFIGSIVEAVGLAAMTWAISARNTTLVSVFLAVAGAGTAFRFMPVVLHAAGIWPTRLAAMQSVLSFTLPLGETLGISMMGAVFSNKFAQYLSAIDPGNSSSFNGGTTGPTNLDLLNSLPPAAQEAVRNAAARAIMWGFISVLPFMALSIVASAFLGNVWIGNPKKVDAEGRVKKEEKKGMVITSPFLLAVCTGSVHNQRREVDPVAEQREHEREQAEAHDAEAATGLGPVQAAHVRGRDGEA</sequence>
<comment type="caution">
    <text evidence="8">The sequence shown here is derived from an EMBL/GenBank/DDBJ whole genome shotgun (WGS) entry which is preliminary data.</text>
</comment>
<feature type="transmembrane region" description="Helical" evidence="6">
    <location>
        <begin position="415"/>
        <end position="435"/>
    </location>
</feature>
<feature type="transmembrane region" description="Helical" evidence="6">
    <location>
        <begin position="91"/>
        <end position="113"/>
    </location>
</feature>
<protein>
    <submittedName>
        <fullName evidence="8">MFS-type transporter C16A3.17c 1</fullName>
    </submittedName>
</protein>
<feature type="transmembrane region" description="Helical" evidence="6">
    <location>
        <begin position="133"/>
        <end position="151"/>
    </location>
</feature>
<evidence type="ECO:0000256" key="2">
    <source>
        <dbReference type="ARBA" id="ARBA00022692"/>
    </source>
</evidence>
<feature type="region of interest" description="Disordered" evidence="5">
    <location>
        <begin position="45"/>
        <end position="64"/>
    </location>
</feature>
<feature type="transmembrane region" description="Helical" evidence="6">
    <location>
        <begin position="327"/>
        <end position="348"/>
    </location>
</feature>
<evidence type="ECO:0000256" key="5">
    <source>
        <dbReference type="SAM" id="MobiDB-lite"/>
    </source>
</evidence>
<feature type="transmembrane region" description="Helical" evidence="6">
    <location>
        <begin position="469"/>
        <end position="494"/>
    </location>
</feature>
<dbReference type="InterPro" id="IPR036259">
    <property type="entry name" value="MFS_trans_sf"/>
</dbReference>
<dbReference type="EMBL" id="WJXW01000001">
    <property type="protein sequence ID" value="KAF9740721.1"/>
    <property type="molecule type" value="Genomic_DNA"/>
</dbReference>
<feature type="transmembrane region" description="Helical" evidence="6">
    <location>
        <begin position="377"/>
        <end position="400"/>
    </location>
</feature>
<feature type="region of interest" description="Disordered" evidence="5">
    <location>
        <begin position="644"/>
        <end position="685"/>
    </location>
</feature>
<dbReference type="PROSITE" id="PS50850">
    <property type="entry name" value="MFS"/>
    <property type="match status" value="1"/>
</dbReference>
<evidence type="ECO:0000313" key="8">
    <source>
        <dbReference type="EMBL" id="KAF9740721.1"/>
    </source>
</evidence>
<feature type="transmembrane region" description="Helical" evidence="6">
    <location>
        <begin position="576"/>
        <end position="598"/>
    </location>
</feature>
<keyword evidence="9" id="KW-1185">Reference proteome</keyword>
<dbReference type="AlphaFoldDB" id="A0A9P6GRV7"/>
<dbReference type="InterPro" id="IPR020846">
    <property type="entry name" value="MFS_dom"/>
</dbReference>
<evidence type="ECO:0000256" key="3">
    <source>
        <dbReference type="ARBA" id="ARBA00022989"/>
    </source>
</evidence>
<keyword evidence="4 6" id="KW-0472">Membrane</keyword>
<feature type="transmembrane region" description="Helical" evidence="6">
    <location>
        <begin position="163"/>
        <end position="182"/>
    </location>
</feature>
<evidence type="ECO:0000259" key="7">
    <source>
        <dbReference type="PROSITE" id="PS50850"/>
    </source>
</evidence>
<dbReference type="PANTHER" id="PTHR23501">
    <property type="entry name" value="MAJOR FACILITATOR SUPERFAMILY"/>
    <property type="match status" value="1"/>
</dbReference>
<feature type="transmembrane region" description="Helical" evidence="6">
    <location>
        <begin position="188"/>
        <end position="205"/>
    </location>
</feature>
<dbReference type="OrthoDB" id="6770063at2759"/>
<organism evidence="8 9">
    <name type="scientific">Paraphaeosphaeria minitans</name>
    <dbReference type="NCBI Taxonomy" id="565426"/>
    <lineage>
        <taxon>Eukaryota</taxon>
        <taxon>Fungi</taxon>
        <taxon>Dikarya</taxon>
        <taxon>Ascomycota</taxon>
        <taxon>Pezizomycotina</taxon>
        <taxon>Dothideomycetes</taxon>
        <taxon>Pleosporomycetidae</taxon>
        <taxon>Pleosporales</taxon>
        <taxon>Massarineae</taxon>
        <taxon>Didymosphaeriaceae</taxon>
        <taxon>Paraphaeosphaeria</taxon>
    </lineage>
</organism>
<evidence type="ECO:0000256" key="6">
    <source>
        <dbReference type="SAM" id="Phobius"/>
    </source>
</evidence>
<dbReference type="SUPFAM" id="SSF103473">
    <property type="entry name" value="MFS general substrate transporter"/>
    <property type="match status" value="2"/>
</dbReference>
<dbReference type="Gene3D" id="1.20.1720.10">
    <property type="entry name" value="Multidrug resistance protein D"/>
    <property type="match status" value="1"/>
</dbReference>
<feature type="compositionally biased region" description="Polar residues" evidence="5">
    <location>
        <begin position="47"/>
        <end position="62"/>
    </location>
</feature>
<gene>
    <name evidence="8" type="ORF">PMIN01_00260</name>
</gene>
<dbReference type="PANTHER" id="PTHR23501:SF39">
    <property type="entry name" value="MULTIDRUG TRANSPORTER, PUTATIVE (AFU_ORTHOLOGUE AFUA_1G05010)-RELATED"/>
    <property type="match status" value="1"/>
</dbReference>
<dbReference type="InterPro" id="IPR011701">
    <property type="entry name" value="MFS"/>
</dbReference>
<accession>A0A9P6GRV7</accession>